<feature type="region of interest" description="Disordered" evidence="1">
    <location>
        <begin position="672"/>
        <end position="706"/>
    </location>
</feature>
<feature type="region of interest" description="Disordered" evidence="1">
    <location>
        <begin position="258"/>
        <end position="283"/>
    </location>
</feature>
<name>A0A7R9BYP7_9CRUS</name>
<feature type="compositionally biased region" description="Basic and acidic residues" evidence="1">
    <location>
        <begin position="91"/>
        <end position="101"/>
    </location>
</feature>
<feature type="compositionally biased region" description="Low complexity" evidence="1">
    <location>
        <begin position="357"/>
        <end position="376"/>
    </location>
</feature>
<feature type="region of interest" description="Disordered" evidence="1">
    <location>
        <begin position="308"/>
        <end position="392"/>
    </location>
</feature>
<feature type="compositionally biased region" description="Low complexity" evidence="1">
    <location>
        <begin position="893"/>
        <end position="911"/>
    </location>
</feature>
<feature type="compositionally biased region" description="Low complexity" evidence="1">
    <location>
        <begin position="145"/>
        <end position="155"/>
    </location>
</feature>
<feature type="non-terminal residue" evidence="2">
    <location>
        <position position="1"/>
    </location>
</feature>
<dbReference type="AlphaFoldDB" id="A0A7R9BYP7"/>
<feature type="region of interest" description="Disordered" evidence="1">
    <location>
        <begin position="741"/>
        <end position="846"/>
    </location>
</feature>
<proteinExistence type="predicted"/>
<sequence>WDAVAAMERNGELESAVQQLRRVSEQLERELNSVRSSFEQIQRHADPQLSSTYLEPILEENSDELSSNNDDDDDDDDDDDLLSLSSSKHASHLEDARDDGRMNPQQRVSCSISPVSSSSSSSPSPTQVDALNNQQSTSRGVAPCSLSSSSSKSSSPDVLRYATGLSKLSVLLSPSFVDRIRLYRSCGDLTEATSVDNSDSWFPIQPLLKLVNPPSPCGGDIIDDDDEEDSKLLSKFYQYTESTRHCKRVTQLLSSCCTNDSDYTSSSSSKKKRSHEYVADTLSPKTSRRIRLANLLNRDAQRRRLQLTNAVADKTASTSSSPEADPEKHRIITPTTADKNNNNNSSKPRPKPRLQRPSLSTTTSHHQQQQQRPSSRLDADVVNSGRADVGAARRRRPITPELAREFLLSEGIFDDSLLILRDSSMSDDVVTTATQPFNLLDESRCRSGDGDEEAGVVPSYFSPTDDARSSSCWRIGDDDWDPARRSSVPISTRHDDDFRCSGRSPAEFTQQWSEERMPSVSPRLTEYFCYDDDDVNDSSMIRTSSYRDIHRFECADDLWPAETYLRGHDIYSESTWIPLNSSMDEVEHGMFVTSDAEEPGWYKLDKHKVEREWTEIIEHGITEHSKNGKQSENVVHAAEEEAISTNKIDNSGCSYDCCIRCCCWMTNEASSTSVSGEESETNPLPRQDPTREETTSFSPHHDDDDDEVEIATELETIRNNGQKTHPPLETNLQLRHSLKTDNNSTHSTLHDHNDAGVTITKPDQEPHNNDGPMHPKPRITTSSSDEGHKNSPETHPKTAERTSPIRSRAISTMNLSNESHNTTSTITRKPQTRAPRKERPVSMLSPSDLSMQSANLQNAFEDFRRRAQEDRKRLEAQSMKLHEVIETTMKNFSGSSSRSSSAAPASGTSRGKNTNNHQASQELNWRQSQLITQEGMRRSSQEISKQWEDIVSKMKQRKVSKTRAMSVLSLVQYPEELDSLDHANKRNCRYSGEFMDQENADSQDSPQRGRTRRTDLKTESMWNLSCHDFDDDDNERLTLCHSEAASCKICCRKL</sequence>
<dbReference type="EMBL" id="CAJPEX010004249">
    <property type="protein sequence ID" value="CAG0922894.1"/>
    <property type="molecule type" value="Genomic_DNA"/>
</dbReference>
<feature type="compositionally biased region" description="Basic and acidic residues" evidence="1">
    <location>
        <begin position="785"/>
        <end position="800"/>
    </location>
</feature>
<feature type="compositionally biased region" description="Acidic residues" evidence="1">
    <location>
        <begin position="57"/>
        <end position="81"/>
    </location>
</feature>
<organism evidence="2">
    <name type="scientific">Notodromas monacha</name>
    <dbReference type="NCBI Taxonomy" id="399045"/>
    <lineage>
        <taxon>Eukaryota</taxon>
        <taxon>Metazoa</taxon>
        <taxon>Ecdysozoa</taxon>
        <taxon>Arthropoda</taxon>
        <taxon>Crustacea</taxon>
        <taxon>Oligostraca</taxon>
        <taxon>Ostracoda</taxon>
        <taxon>Podocopa</taxon>
        <taxon>Podocopida</taxon>
        <taxon>Cypridocopina</taxon>
        <taxon>Cypridoidea</taxon>
        <taxon>Cyprididae</taxon>
        <taxon>Notodromas</taxon>
    </lineage>
</organism>
<feature type="compositionally biased region" description="Basic and acidic residues" evidence="1">
    <location>
        <begin position="688"/>
        <end position="702"/>
    </location>
</feature>
<feature type="compositionally biased region" description="Polar residues" evidence="1">
    <location>
        <begin position="809"/>
        <end position="829"/>
    </location>
</feature>
<evidence type="ECO:0000313" key="2">
    <source>
        <dbReference type="EMBL" id="CAD7282742.1"/>
    </source>
</evidence>
<feature type="region of interest" description="Disordered" evidence="1">
    <location>
        <begin position="31"/>
        <end position="157"/>
    </location>
</feature>
<feature type="compositionally biased region" description="Polar residues" evidence="1">
    <location>
        <begin position="912"/>
        <end position="924"/>
    </location>
</feature>
<gene>
    <name evidence="2" type="ORF">NMOB1V02_LOCUS10363</name>
</gene>
<evidence type="ECO:0000313" key="3">
    <source>
        <dbReference type="Proteomes" id="UP000678499"/>
    </source>
</evidence>
<dbReference type="Proteomes" id="UP000678499">
    <property type="component" value="Unassembled WGS sequence"/>
</dbReference>
<feature type="compositionally biased region" description="Low complexity" evidence="1">
    <location>
        <begin position="258"/>
        <end position="268"/>
    </location>
</feature>
<accession>A0A7R9BYP7</accession>
<evidence type="ECO:0000256" key="1">
    <source>
        <dbReference type="SAM" id="MobiDB-lite"/>
    </source>
</evidence>
<protein>
    <submittedName>
        <fullName evidence="2">Uncharacterized protein</fullName>
    </submittedName>
</protein>
<feature type="compositionally biased region" description="Low complexity" evidence="1">
    <location>
        <begin position="109"/>
        <end position="125"/>
    </location>
</feature>
<feature type="compositionally biased region" description="Polar residues" evidence="1">
    <location>
        <begin position="126"/>
        <end position="139"/>
    </location>
</feature>
<feature type="region of interest" description="Disordered" evidence="1">
    <location>
        <begin position="889"/>
        <end position="924"/>
    </location>
</feature>
<dbReference type="EMBL" id="OA886286">
    <property type="protein sequence ID" value="CAD7282742.1"/>
    <property type="molecule type" value="Genomic_DNA"/>
</dbReference>
<reference evidence="2" key="1">
    <citation type="submission" date="2020-11" db="EMBL/GenBank/DDBJ databases">
        <authorList>
            <person name="Tran Van P."/>
        </authorList>
    </citation>
    <scope>NUCLEOTIDE SEQUENCE</scope>
</reference>
<feature type="region of interest" description="Disordered" evidence="1">
    <location>
        <begin position="992"/>
        <end position="1016"/>
    </location>
</feature>
<feature type="region of interest" description="Disordered" evidence="1">
    <location>
        <begin position="442"/>
        <end position="463"/>
    </location>
</feature>
<keyword evidence="3" id="KW-1185">Reference proteome</keyword>